<dbReference type="EMBL" id="JBGUBD010000016">
    <property type="protein sequence ID" value="MFA9480153.1"/>
    <property type="molecule type" value="Genomic_DNA"/>
</dbReference>
<dbReference type="InterPro" id="IPR013424">
    <property type="entry name" value="Ice-binding_C"/>
</dbReference>
<organism evidence="3 4">
    <name type="scientific">Natronomicrosphaera hydrolytica</name>
    <dbReference type="NCBI Taxonomy" id="3242702"/>
    <lineage>
        <taxon>Bacteria</taxon>
        <taxon>Pseudomonadati</taxon>
        <taxon>Planctomycetota</taxon>
        <taxon>Phycisphaerae</taxon>
        <taxon>Phycisphaerales</taxon>
        <taxon>Phycisphaeraceae</taxon>
        <taxon>Natronomicrosphaera</taxon>
    </lineage>
</organism>
<protein>
    <submittedName>
        <fullName evidence="3">PEP-CTERM sorting domain-containing protein</fullName>
    </submittedName>
</protein>
<feature type="chain" id="PRO_5046278925" evidence="1">
    <location>
        <begin position="27"/>
        <end position="252"/>
    </location>
</feature>
<evidence type="ECO:0000313" key="4">
    <source>
        <dbReference type="Proteomes" id="UP001575105"/>
    </source>
</evidence>
<name>A0ABV4UAQ3_9BACT</name>
<dbReference type="NCBIfam" id="TIGR02595">
    <property type="entry name" value="PEP_CTERM"/>
    <property type="match status" value="1"/>
</dbReference>
<dbReference type="Pfam" id="PF07589">
    <property type="entry name" value="PEP-CTERM"/>
    <property type="match status" value="1"/>
</dbReference>
<evidence type="ECO:0000256" key="1">
    <source>
        <dbReference type="SAM" id="SignalP"/>
    </source>
</evidence>
<feature type="signal peptide" evidence="1">
    <location>
        <begin position="1"/>
        <end position="26"/>
    </location>
</feature>
<proteinExistence type="predicted"/>
<keyword evidence="1" id="KW-0732">Signal</keyword>
<comment type="caution">
    <text evidence="3">The sequence shown here is derived from an EMBL/GenBank/DDBJ whole genome shotgun (WGS) entry which is preliminary data.</text>
</comment>
<reference evidence="3 4" key="1">
    <citation type="submission" date="2024-08" db="EMBL/GenBank/DDBJ databases">
        <title>Whole-genome sequencing of halo(alkali)philic microorganisms from hypersaline lakes.</title>
        <authorList>
            <person name="Sorokin D.Y."/>
            <person name="Merkel A.Y."/>
            <person name="Messina E."/>
            <person name="Yakimov M."/>
        </authorList>
    </citation>
    <scope>NUCLEOTIDE SEQUENCE [LARGE SCALE GENOMIC DNA]</scope>
    <source>
        <strain evidence="3 4">AB-hyl4</strain>
    </source>
</reference>
<evidence type="ECO:0000313" key="3">
    <source>
        <dbReference type="EMBL" id="MFA9480153.1"/>
    </source>
</evidence>
<evidence type="ECO:0000259" key="2">
    <source>
        <dbReference type="Pfam" id="PF07589"/>
    </source>
</evidence>
<keyword evidence="4" id="KW-1185">Reference proteome</keyword>
<dbReference type="Proteomes" id="UP001575105">
    <property type="component" value="Unassembled WGS sequence"/>
</dbReference>
<dbReference type="RefSeq" id="WP_425347076.1">
    <property type="nucleotide sequence ID" value="NZ_JBGUBD010000016.1"/>
</dbReference>
<sequence length="252" mass="27400">MSMQEWKCLVAAGLIALATSHNPAYALMIDDFTQGPITLGSEGSNLGGGVSETQTGLDPNHVVAGTRELFVATVTSDSVVTPTTLTIHPDAIDGRLRVTSATVDGDDRPITYFIVRYGSEDTPLNFDATQHGNAIKIHNIRTNFENENLSPLHDMIRVADEDGASAVPFEVPGNDGAFDLILPFSSFDADFENVHYIDFIFARARQRDAFIAFDAISIVPEPGSLALLGLSGITLLWRRRPELRCASRLNRP</sequence>
<gene>
    <name evidence="3" type="ORF">ACERK3_17920</name>
</gene>
<feature type="domain" description="Ice-binding protein C-terminal" evidence="2">
    <location>
        <begin position="219"/>
        <end position="240"/>
    </location>
</feature>
<accession>A0ABV4UAQ3</accession>